<comment type="caution">
    <text evidence="9">The sequence shown here is derived from an EMBL/GenBank/DDBJ whole genome shotgun (WGS) entry which is preliminary data.</text>
</comment>
<evidence type="ECO:0000256" key="3">
    <source>
        <dbReference type="ARBA" id="ARBA00022679"/>
    </source>
</evidence>
<evidence type="ECO:0000256" key="2">
    <source>
        <dbReference type="ARBA" id="ARBA00006464"/>
    </source>
</evidence>
<keyword evidence="3 9" id="KW-0808">Transferase</keyword>
<feature type="transmembrane region" description="Helical" evidence="7">
    <location>
        <begin position="278"/>
        <end position="302"/>
    </location>
</feature>
<dbReference type="EMBL" id="JACQXR010000039">
    <property type="protein sequence ID" value="MBI4726243.1"/>
    <property type="molecule type" value="Genomic_DNA"/>
</dbReference>
<feature type="transmembrane region" description="Helical" evidence="7">
    <location>
        <begin position="79"/>
        <end position="100"/>
    </location>
</feature>
<organism evidence="9 10">
    <name type="scientific">candidate division TA06 bacterium</name>
    <dbReference type="NCBI Taxonomy" id="2250710"/>
    <lineage>
        <taxon>Bacteria</taxon>
        <taxon>Bacteria division TA06</taxon>
    </lineage>
</organism>
<dbReference type="PANTHER" id="PTHR30576:SF10">
    <property type="entry name" value="SLL5057 PROTEIN"/>
    <property type="match status" value="1"/>
</dbReference>
<comment type="subcellular location">
    <subcellularLocation>
        <location evidence="1">Membrane</location>
        <topology evidence="1">Multi-pass membrane protein</topology>
    </subcellularLocation>
</comment>
<dbReference type="InterPro" id="IPR017475">
    <property type="entry name" value="EPS_sugar_tfrase"/>
</dbReference>
<evidence type="ECO:0000256" key="1">
    <source>
        <dbReference type="ARBA" id="ARBA00004141"/>
    </source>
</evidence>
<feature type="transmembrane region" description="Helical" evidence="7">
    <location>
        <begin position="49"/>
        <end position="67"/>
    </location>
</feature>
<reference evidence="9" key="1">
    <citation type="submission" date="2020-07" db="EMBL/GenBank/DDBJ databases">
        <title>Huge and variable diversity of episymbiotic CPR bacteria and DPANN archaea in groundwater ecosystems.</title>
        <authorList>
            <person name="He C.Y."/>
            <person name="Keren R."/>
            <person name="Whittaker M."/>
            <person name="Farag I.F."/>
            <person name="Doudna J."/>
            <person name="Cate J.H.D."/>
            <person name="Banfield J.F."/>
        </authorList>
    </citation>
    <scope>NUCLEOTIDE SEQUENCE</scope>
    <source>
        <strain evidence="9">NC_groundwater_1520_Pr4_B-0.1um_53_5</strain>
    </source>
</reference>
<evidence type="ECO:0000313" key="10">
    <source>
        <dbReference type="Proteomes" id="UP000736328"/>
    </source>
</evidence>
<dbReference type="Gene3D" id="3.40.50.720">
    <property type="entry name" value="NAD(P)-binding Rossmann-like Domain"/>
    <property type="match status" value="1"/>
</dbReference>
<feature type="transmembrane region" description="Helical" evidence="7">
    <location>
        <begin position="7"/>
        <end position="29"/>
    </location>
</feature>
<dbReference type="InterPro" id="IPR003362">
    <property type="entry name" value="Bact_transf"/>
</dbReference>
<evidence type="ECO:0000256" key="5">
    <source>
        <dbReference type="ARBA" id="ARBA00022989"/>
    </source>
</evidence>
<dbReference type="GO" id="GO:0016020">
    <property type="term" value="C:membrane"/>
    <property type="evidence" value="ECO:0007669"/>
    <property type="project" value="UniProtKB-SubCell"/>
</dbReference>
<dbReference type="Proteomes" id="UP000736328">
    <property type="component" value="Unassembled WGS sequence"/>
</dbReference>
<evidence type="ECO:0000256" key="7">
    <source>
        <dbReference type="SAM" id="Phobius"/>
    </source>
</evidence>
<keyword evidence="4 7" id="KW-0812">Transmembrane</keyword>
<protein>
    <submittedName>
        <fullName evidence="9">Sugar transferase</fullName>
    </submittedName>
</protein>
<dbReference type="GO" id="GO:0016780">
    <property type="term" value="F:phosphotransferase activity, for other substituted phosphate groups"/>
    <property type="evidence" value="ECO:0007669"/>
    <property type="project" value="TreeGrafter"/>
</dbReference>
<dbReference type="PANTHER" id="PTHR30576">
    <property type="entry name" value="COLANIC BIOSYNTHESIS UDP-GLUCOSE LIPID CARRIER TRANSFERASE"/>
    <property type="match status" value="1"/>
</dbReference>
<dbReference type="AlphaFoldDB" id="A0A933MJR3"/>
<proteinExistence type="inferred from homology"/>
<name>A0A933MJR3_UNCT6</name>
<dbReference type="NCBIfam" id="TIGR03025">
    <property type="entry name" value="EPS_sugtrans"/>
    <property type="match status" value="1"/>
</dbReference>
<sequence length="469" mass="53747">MKKNWSGLYSWLSVASDMILGLVAGQLLWRLWFVEWGNWLGPQPLEMEQKILVVFSLLLSILLHGGYRNTYKLNRLEQILNIYKSSLVSLFSIILIVFIIKGYRYSRGYIVLYYTVAPFFLSLGRVALFSLNLALMKRGWGIKKAVIAGSSKPAKAILDHLLENRAYGYQIVGFLVGHPQDLSFGYRGVKAIGLHSQCNLAVRDRKVEKIFIPGLTGRLADYSDMLELCRHLKIEVSIISHRFDLLARAAGIYDVAGVAILSQPGPFYARMYPVIKRILDIGLSSLALLLFSPLMLFISLMIKLNSPGPVFFRQQRFGKDSRLYQLMKFRTMRQGTDKIKKDLQHQNEADGPIFKMKDDPRITRVGRWLRRLSLDELPQLINVFRGEMSLVGPRPPLPSEVEHYQKWHKYRLNGPQGMTGLWQVSGRSELSFEEMVLLDIYYLEHWSPMMDIEILIKTIPAVITAKGAY</sequence>
<feature type="domain" description="Bacterial sugar transferase" evidence="8">
    <location>
        <begin position="276"/>
        <end position="463"/>
    </location>
</feature>
<keyword evidence="5 7" id="KW-1133">Transmembrane helix</keyword>
<comment type="similarity">
    <text evidence="2">Belongs to the bacterial sugar transferase family.</text>
</comment>
<accession>A0A933MJR3</accession>
<evidence type="ECO:0000256" key="4">
    <source>
        <dbReference type="ARBA" id="ARBA00022692"/>
    </source>
</evidence>
<evidence type="ECO:0000256" key="6">
    <source>
        <dbReference type="ARBA" id="ARBA00023136"/>
    </source>
</evidence>
<feature type="transmembrane region" description="Helical" evidence="7">
    <location>
        <begin position="112"/>
        <end position="135"/>
    </location>
</feature>
<gene>
    <name evidence="9" type="ORF">HY768_03290</name>
</gene>
<evidence type="ECO:0000259" key="8">
    <source>
        <dbReference type="Pfam" id="PF02397"/>
    </source>
</evidence>
<evidence type="ECO:0000313" key="9">
    <source>
        <dbReference type="EMBL" id="MBI4726243.1"/>
    </source>
</evidence>
<dbReference type="Pfam" id="PF13727">
    <property type="entry name" value="CoA_binding_3"/>
    <property type="match status" value="1"/>
</dbReference>
<dbReference type="Pfam" id="PF02397">
    <property type="entry name" value="Bac_transf"/>
    <property type="match status" value="1"/>
</dbReference>
<keyword evidence="6 7" id="KW-0472">Membrane</keyword>